<keyword evidence="1" id="KW-0472">Membrane</keyword>
<dbReference type="Proteomes" id="UP000326241">
    <property type="component" value="Unassembled WGS sequence"/>
</dbReference>
<keyword evidence="1" id="KW-1133">Transmembrane helix</keyword>
<keyword evidence="1" id="KW-0812">Transmembrane</keyword>
<organism evidence="2 3">
    <name type="scientific">Pseudomonas fluorescens</name>
    <dbReference type="NCBI Taxonomy" id="294"/>
    <lineage>
        <taxon>Bacteria</taxon>
        <taxon>Pseudomonadati</taxon>
        <taxon>Pseudomonadota</taxon>
        <taxon>Gammaproteobacteria</taxon>
        <taxon>Pseudomonadales</taxon>
        <taxon>Pseudomonadaceae</taxon>
        <taxon>Pseudomonas</taxon>
    </lineage>
</organism>
<gene>
    <name evidence="2" type="ORF">PS624_06042</name>
</gene>
<name>A0A5E6Y4E1_PSEFL</name>
<protein>
    <recommendedName>
        <fullName evidence="4">Sodium:proton antiporter</fullName>
    </recommendedName>
</protein>
<evidence type="ECO:0000256" key="1">
    <source>
        <dbReference type="SAM" id="Phobius"/>
    </source>
</evidence>
<evidence type="ECO:0008006" key="4">
    <source>
        <dbReference type="Google" id="ProtNLM"/>
    </source>
</evidence>
<evidence type="ECO:0000313" key="2">
    <source>
        <dbReference type="EMBL" id="VVN48652.1"/>
    </source>
</evidence>
<feature type="transmembrane region" description="Helical" evidence="1">
    <location>
        <begin position="69"/>
        <end position="90"/>
    </location>
</feature>
<sequence length="100" mass="10708">MSIVLFWLMALALFAVASAFGKRLGLIPIVSQLLLAALVLPLLLLLLVQPHLQLDGAQLIAPSWLKTLSGSRLALLLGPLLAYALPRFHLSSPGTYVLPS</sequence>
<reference evidence="2 3" key="1">
    <citation type="submission" date="2019-09" db="EMBL/GenBank/DDBJ databases">
        <authorList>
            <person name="Chandra G."/>
            <person name="Truman W A."/>
        </authorList>
    </citation>
    <scope>NUCLEOTIDE SEQUENCE [LARGE SCALE GENOMIC DNA]</scope>
    <source>
        <strain evidence="2">PS624</strain>
    </source>
</reference>
<accession>A0A5E6Y4E1</accession>
<feature type="transmembrane region" description="Helical" evidence="1">
    <location>
        <begin position="29"/>
        <end position="48"/>
    </location>
</feature>
<proteinExistence type="predicted"/>
<evidence type="ECO:0000313" key="3">
    <source>
        <dbReference type="Proteomes" id="UP000326241"/>
    </source>
</evidence>
<dbReference type="AlphaFoldDB" id="A0A5E6Y4E1"/>
<dbReference type="EMBL" id="CABVGZ010000196">
    <property type="protein sequence ID" value="VVN48652.1"/>
    <property type="molecule type" value="Genomic_DNA"/>
</dbReference>